<reference evidence="2 3" key="1">
    <citation type="submission" date="2016-07" db="EMBL/GenBank/DDBJ databases">
        <title>Pervasive Adenine N6-methylation of Active Genes in Fungi.</title>
        <authorList>
            <consortium name="DOE Joint Genome Institute"/>
            <person name="Mondo S.J."/>
            <person name="Dannebaum R.O."/>
            <person name="Kuo R.C."/>
            <person name="Labutti K."/>
            <person name="Haridas S."/>
            <person name="Kuo A."/>
            <person name="Salamov A."/>
            <person name="Ahrendt S.R."/>
            <person name="Lipzen A."/>
            <person name="Sullivan W."/>
            <person name="Andreopoulos W.B."/>
            <person name="Clum A."/>
            <person name="Lindquist E."/>
            <person name="Daum C."/>
            <person name="Ramamoorthy G.K."/>
            <person name="Gryganskyi A."/>
            <person name="Culley D."/>
            <person name="Magnuson J.K."/>
            <person name="James T.Y."/>
            <person name="O'Malley M.A."/>
            <person name="Stajich J.E."/>
            <person name="Spatafora J.W."/>
            <person name="Visel A."/>
            <person name="Grigoriev I.V."/>
        </authorList>
    </citation>
    <scope>NUCLEOTIDE SEQUENCE [LARGE SCALE GENOMIC DNA]</scope>
    <source>
        <strain evidence="2 3">NRRL 1336</strain>
    </source>
</reference>
<accession>A0A1X2IEZ0</accession>
<evidence type="ECO:0000313" key="3">
    <source>
        <dbReference type="Proteomes" id="UP000193560"/>
    </source>
</evidence>
<evidence type="ECO:0000256" key="1">
    <source>
        <dbReference type="SAM" id="MobiDB-lite"/>
    </source>
</evidence>
<gene>
    <name evidence="2" type="ORF">BCR42DRAFT_51092</name>
</gene>
<protein>
    <submittedName>
        <fullName evidence="2">Uncharacterized protein</fullName>
    </submittedName>
</protein>
<dbReference type="Proteomes" id="UP000193560">
    <property type="component" value="Unassembled WGS sequence"/>
</dbReference>
<comment type="caution">
    <text evidence="2">The sequence shown here is derived from an EMBL/GenBank/DDBJ whole genome shotgun (WGS) entry which is preliminary data.</text>
</comment>
<feature type="region of interest" description="Disordered" evidence="1">
    <location>
        <begin position="40"/>
        <end position="70"/>
    </location>
</feature>
<evidence type="ECO:0000313" key="2">
    <source>
        <dbReference type="EMBL" id="ORZ15284.1"/>
    </source>
</evidence>
<keyword evidence="3" id="KW-1185">Reference proteome</keyword>
<proteinExistence type="predicted"/>
<name>A0A1X2IEZ0_9FUNG</name>
<dbReference type="AlphaFoldDB" id="A0A1X2IEZ0"/>
<dbReference type="EMBL" id="MCGE01000013">
    <property type="protein sequence ID" value="ORZ15284.1"/>
    <property type="molecule type" value="Genomic_DNA"/>
</dbReference>
<feature type="compositionally biased region" description="Polar residues" evidence="1">
    <location>
        <begin position="47"/>
        <end position="60"/>
    </location>
</feature>
<organism evidence="2 3">
    <name type="scientific">Absidia repens</name>
    <dbReference type="NCBI Taxonomy" id="90262"/>
    <lineage>
        <taxon>Eukaryota</taxon>
        <taxon>Fungi</taxon>
        <taxon>Fungi incertae sedis</taxon>
        <taxon>Mucoromycota</taxon>
        <taxon>Mucoromycotina</taxon>
        <taxon>Mucoromycetes</taxon>
        <taxon>Mucorales</taxon>
        <taxon>Cunninghamellaceae</taxon>
        <taxon>Absidia</taxon>
    </lineage>
</organism>
<sequence>MYNYIDNKIFAFRLQLLPMRFFQVTYSKQNGVGLDILSSNKAKKEQQSGSTYDSSDTETGFASGIGVSPR</sequence>